<dbReference type="InterPro" id="IPR018060">
    <property type="entry name" value="HTH_AraC"/>
</dbReference>
<dbReference type="Pfam" id="PF12833">
    <property type="entry name" value="HTH_18"/>
    <property type="match status" value="1"/>
</dbReference>
<keyword evidence="3" id="KW-0804">Transcription</keyword>
<dbReference type="InterPro" id="IPR018062">
    <property type="entry name" value="HTH_AraC-typ_CS"/>
</dbReference>
<evidence type="ECO:0000259" key="4">
    <source>
        <dbReference type="PROSITE" id="PS01124"/>
    </source>
</evidence>
<dbReference type="Gene3D" id="1.10.10.60">
    <property type="entry name" value="Homeodomain-like"/>
    <property type="match status" value="1"/>
</dbReference>
<gene>
    <name evidence="5" type="ORF">H8692_03485</name>
</gene>
<evidence type="ECO:0000256" key="2">
    <source>
        <dbReference type="ARBA" id="ARBA00023125"/>
    </source>
</evidence>
<organism evidence="5 6">
    <name type="scientific">Lentihominibacter hominis</name>
    <dbReference type="NCBI Taxonomy" id="2763645"/>
    <lineage>
        <taxon>Bacteria</taxon>
        <taxon>Bacillati</taxon>
        <taxon>Bacillota</taxon>
        <taxon>Clostridia</taxon>
        <taxon>Peptostreptococcales</taxon>
        <taxon>Anaerovoracaceae</taxon>
        <taxon>Lentihominibacter</taxon>
    </lineage>
</organism>
<name>A0A926I9A6_9FIRM</name>
<dbReference type="SUPFAM" id="SSF46689">
    <property type="entry name" value="Homeodomain-like"/>
    <property type="match status" value="1"/>
</dbReference>
<keyword evidence="1" id="KW-0805">Transcription regulation</keyword>
<dbReference type="PROSITE" id="PS01124">
    <property type="entry name" value="HTH_ARAC_FAMILY_2"/>
    <property type="match status" value="1"/>
</dbReference>
<accession>A0A926I9A6</accession>
<comment type="caution">
    <text evidence="5">The sequence shown here is derived from an EMBL/GenBank/DDBJ whole genome shotgun (WGS) entry which is preliminary data.</text>
</comment>
<dbReference type="Proteomes" id="UP000610862">
    <property type="component" value="Unassembled WGS sequence"/>
</dbReference>
<keyword evidence="6" id="KW-1185">Reference proteome</keyword>
<dbReference type="AlphaFoldDB" id="A0A926I9A6"/>
<dbReference type="EMBL" id="JACRTA010000001">
    <property type="protein sequence ID" value="MBC8567827.1"/>
    <property type="molecule type" value="Genomic_DNA"/>
</dbReference>
<protein>
    <submittedName>
        <fullName evidence="5">Helix-turn-helix transcriptional regulator</fullName>
    </submittedName>
</protein>
<dbReference type="GO" id="GO:0003700">
    <property type="term" value="F:DNA-binding transcription factor activity"/>
    <property type="evidence" value="ECO:0007669"/>
    <property type="project" value="InterPro"/>
</dbReference>
<dbReference type="GO" id="GO:0043565">
    <property type="term" value="F:sequence-specific DNA binding"/>
    <property type="evidence" value="ECO:0007669"/>
    <property type="project" value="InterPro"/>
</dbReference>
<dbReference type="InterPro" id="IPR009057">
    <property type="entry name" value="Homeodomain-like_sf"/>
</dbReference>
<feature type="domain" description="HTH araC/xylS-type" evidence="4">
    <location>
        <begin position="175"/>
        <end position="272"/>
    </location>
</feature>
<proteinExistence type="predicted"/>
<sequence length="314" mass="36598">MAEKIRRIGDTPLSISVYSVEEAPTKINDRGILEIIFCLKGRVRFSYAYEEFTLHAGEYISVDRDAYYLYGDGNNLLVSFYFDLACYKSKYPFICNNLFVCEGLAETAMDYPREEHRRLKGMLIALLKFISENGSAEKVAGASERIVDMFVERFDIFFFHAGAGAGDKKGLAKLHEINDYLHSHMKEKVCIGDIAARFNFTEGYMSEYLRKMSVGFRGMMSYIRANESETYLLRTNKTILEISEECGFSDVKYYYSAFKRWYKCTPKQFREQYGKVSEEKIRYLDIIDTKDILEKLLTDHYMETYLFYSDGKIL</sequence>
<keyword evidence="2" id="KW-0238">DNA-binding</keyword>
<dbReference type="RefSeq" id="WP_177270895.1">
    <property type="nucleotide sequence ID" value="NZ_JACRTA010000001.1"/>
</dbReference>
<evidence type="ECO:0000256" key="3">
    <source>
        <dbReference type="ARBA" id="ARBA00023163"/>
    </source>
</evidence>
<dbReference type="PROSITE" id="PS00041">
    <property type="entry name" value="HTH_ARAC_FAMILY_1"/>
    <property type="match status" value="1"/>
</dbReference>
<dbReference type="PANTHER" id="PTHR43280">
    <property type="entry name" value="ARAC-FAMILY TRANSCRIPTIONAL REGULATOR"/>
    <property type="match status" value="1"/>
</dbReference>
<reference evidence="5" key="1">
    <citation type="submission" date="2020-08" db="EMBL/GenBank/DDBJ databases">
        <title>Genome public.</title>
        <authorList>
            <person name="Liu C."/>
            <person name="Sun Q."/>
        </authorList>
    </citation>
    <scope>NUCLEOTIDE SEQUENCE</scope>
    <source>
        <strain evidence="5">NSJ-24</strain>
    </source>
</reference>
<evidence type="ECO:0000313" key="6">
    <source>
        <dbReference type="Proteomes" id="UP000610862"/>
    </source>
</evidence>
<dbReference type="SMART" id="SM00342">
    <property type="entry name" value="HTH_ARAC"/>
    <property type="match status" value="1"/>
</dbReference>
<evidence type="ECO:0000256" key="1">
    <source>
        <dbReference type="ARBA" id="ARBA00023015"/>
    </source>
</evidence>
<dbReference type="PANTHER" id="PTHR43280:SF2">
    <property type="entry name" value="HTH-TYPE TRANSCRIPTIONAL REGULATOR EXSA"/>
    <property type="match status" value="1"/>
</dbReference>
<evidence type="ECO:0000313" key="5">
    <source>
        <dbReference type="EMBL" id="MBC8567827.1"/>
    </source>
</evidence>